<accession>A0A7W6AJI5</accession>
<dbReference type="Proteomes" id="UP000517759">
    <property type="component" value="Unassembled WGS sequence"/>
</dbReference>
<organism evidence="1 2">
    <name type="scientific">Methylobacterium brachythecii</name>
    <dbReference type="NCBI Taxonomy" id="1176177"/>
    <lineage>
        <taxon>Bacteria</taxon>
        <taxon>Pseudomonadati</taxon>
        <taxon>Pseudomonadota</taxon>
        <taxon>Alphaproteobacteria</taxon>
        <taxon>Hyphomicrobiales</taxon>
        <taxon>Methylobacteriaceae</taxon>
        <taxon>Methylobacterium</taxon>
    </lineage>
</organism>
<evidence type="ECO:0000313" key="2">
    <source>
        <dbReference type="Proteomes" id="UP000517759"/>
    </source>
</evidence>
<name>A0A7W6AJI5_9HYPH</name>
<sequence>MRGTVNRPACPYSGVSSLDFEPSPGVPFFRHIPASVNSRGDADAIEFAEFLGAAQHLPQG</sequence>
<reference evidence="1 2" key="1">
    <citation type="submission" date="2020-08" db="EMBL/GenBank/DDBJ databases">
        <title>Genomic Encyclopedia of Type Strains, Phase IV (KMG-IV): sequencing the most valuable type-strain genomes for metagenomic binning, comparative biology and taxonomic classification.</title>
        <authorList>
            <person name="Goeker M."/>
        </authorList>
    </citation>
    <scope>NUCLEOTIDE SEQUENCE [LARGE SCALE GENOMIC DNA]</scope>
    <source>
        <strain evidence="1 2">DSM 24105</strain>
    </source>
</reference>
<comment type="caution">
    <text evidence="1">The sequence shown here is derived from an EMBL/GenBank/DDBJ whole genome shotgun (WGS) entry which is preliminary data.</text>
</comment>
<gene>
    <name evidence="1" type="ORF">GGR33_001985</name>
</gene>
<evidence type="ECO:0000313" key="1">
    <source>
        <dbReference type="EMBL" id="MBB3902490.1"/>
    </source>
</evidence>
<proteinExistence type="predicted"/>
<protein>
    <submittedName>
        <fullName evidence="1">Uncharacterized protein</fullName>
    </submittedName>
</protein>
<dbReference type="EMBL" id="JACIDN010000003">
    <property type="protein sequence ID" value="MBB3902490.1"/>
    <property type="molecule type" value="Genomic_DNA"/>
</dbReference>
<dbReference type="AlphaFoldDB" id="A0A7W6AJI5"/>
<dbReference type="RefSeq" id="WP_183504448.1">
    <property type="nucleotide sequence ID" value="NZ_BSPG01000001.1"/>
</dbReference>